<organism evidence="1 2">
    <name type="scientific">Pseudooceanicola atlanticus</name>
    <dbReference type="NCBI Taxonomy" id="1461694"/>
    <lineage>
        <taxon>Bacteria</taxon>
        <taxon>Pseudomonadati</taxon>
        <taxon>Pseudomonadota</taxon>
        <taxon>Alphaproteobacteria</taxon>
        <taxon>Rhodobacterales</taxon>
        <taxon>Paracoccaceae</taxon>
        <taxon>Pseudooceanicola</taxon>
    </lineage>
</organism>
<sequence length="192" mass="20692">MAKLTGTPPPGIGHNLGPSMEAGRSWRIHSWTRAKQQAAREKLTPDMARRRVARARELGLDYASYASIRATSGRDVSGFLFSSTGLRITPNRPDPSDEIVEKLSALKGVARIAMLHAPLDRIAVDRLRPFFDAVHAAPSLLAAFPRIRSALAKAQEGRPAAGLVVIGTGLEADWVAAGRLGGMVEADRYFAL</sequence>
<protein>
    <submittedName>
        <fullName evidence="1">Uncharacterized protein</fullName>
    </submittedName>
</protein>
<gene>
    <name evidence="1" type="ORF">ATO9_11965</name>
</gene>
<evidence type="ECO:0000313" key="1">
    <source>
        <dbReference type="EMBL" id="KGM48357.1"/>
    </source>
</evidence>
<reference evidence="1 2" key="1">
    <citation type="journal article" date="2015" name="Antonie Van Leeuwenhoek">
        <title>Pseudooceanicola atlanticus gen. nov. sp. nov., isolated from surface seawater of the Atlantic Ocean and reclassification of Oceanicola batsensis, Oceanicola marinus, Oceanicola nitratireducens, Oceanicola nanhaiensis, Oceanicola antarcticus and Oceanicola flagellatus, as Pseudooceanicola batsensis comb. nov., Pseudooceanicola marinus comb. nov., Pseudooceanicola nitratireducens comb. nov., Pseudooceanicola nanhaiensis comb. nov., Pseudooceanicola antarcticus comb. nov., and Pseudooceanicola flagellatus comb. nov.</title>
        <authorList>
            <person name="Lai Q."/>
            <person name="Li G."/>
            <person name="Liu X."/>
            <person name="Du Y."/>
            <person name="Sun F."/>
            <person name="Shao Z."/>
        </authorList>
    </citation>
    <scope>NUCLEOTIDE SEQUENCE [LARGE SCALE GENOMIC DNA]</scope>
    <source>
        <strain evidence="1 2">22II-s11g</strain>
    </source>
</reference>
<dbReference type="eggNOG" id="ENOG5031ABU">
    <property type="taxonomic scope" value="Bacteria"/>
</dbReference>
<name>A0A0A0EGS9_9RHOB</name>
<dbReference type="EMBL" id="AQQX01000004">
    <property type="protein sequence ID" value="KGM48357.1"/>
    <property type="molecule type" value="Genomic_DNA"/>
</dbReference>
<dbReference type="RefSeq" id="WP_043749042.1">
    <property type="nucleotide sequence ID" value="NZ_AQQX01000004.1"/>
</dbReference>
<dbReference type="Proteomes" id="UP000030004">
    <property type="component" value="Unassembled WGS sequence"/>
</dbReference>
<comment type="caution">
    <text evidence="1">The sequence shown here is derived from an EMBL/GenBank/DDBJ whole genome shotgun (WGS) entry which is preliminary data.</text>
</comment>
<dbReference type="AlphaFoldDB" id="A0A0A0EGS9"/>
<dbReference type="STRING" id="1461694.ATO9_11965"/>
<evidence type="ECO:0000313" key="2">
    <source>
        <dbReference type="Proteomes" id="UP000030004"/>
    </source>
</evidence>
<keyword evidence="2" id="KW-1185">Reference proteome</keyword>
<proteinExistence type="predicted"/>
<accession>A0A0A0EGS9</accession>
<dbReference type="OrthoDB" id="7644647at2"/>